<reference evidence="2" key="1">
    <citation type="journal article" date="2022" name="bioRxiv">
        <title>Sequencing and chromosome-scale assembly of the giantPleurodeles waltlgenome.</title>
        <authorList>
            <person name="Brown T."/>
            <person name="Elewa A."/>
            <person name="Iarovenko S."/>
            <person name="Subramanian E."/>
            <person name="Araus A.J."/>
            <person name="Petzold A."/>
            <person name="Susuki M."/>
            <person name="Suzuki K.-i.T."/>
            <person name="Hayashi T."/>
            <person name="Toyoda A."/>
            <person name="Oliveira C."/>
            <person name="Osipova E."/>
            <person name="Leigh N.D."/>
            <person name="Simon A."/>
            <person name="Yun M.H."/>
        </authorList>
    </citation>
    <scope>NUCLEOTIDE SEQUENCE</scope>
    <source>
        <strain evidence="2">20211129_DDA</strain>
        <tissue evidence="2">Liver</tissue>
    </source>
</reference>
<dbReference type="Proteomes" id="UP001066276">
    <property type="component" value="Chromosome 6"/>
</dbReference>
<accession>A0AAV7QAF6</accession>
<protein>
    <submittedName>
        <fullName evidence="2">Uncharacterized protein</fullName>
    </submittedName>
</protein>
<dbReference type="EMBL" id="JANPWB010000010">
    <property type="protein sequence ID" value="KAJ1136202.1"/>
    <property type="molecule type" value="Genomic_DNA"/>
</dbReference>
<proteinExistence type="predicted"/>
<name>A0AAV7QAF6_PLEWA</name>
<organism evidence="2 3">
    <name type="scientific">Pleurodeles waltl</name>
    <name type="common">Iberian ribbed newt</name>
    <dbReference type="NCBI Taxonomy" id="8319"/>
    <lineage>
        <taxon>Eukaryota</taxon>
        <taxon>Metazoa</taxon>
        <taxon>Chordata</taxon>
        <taxon>Craniata</taxon>
        <taxon>Vertebrata</taxon>
        <taxon>Euteleostomi</taxon>
        <taxon>Amphibia</taxon>
        <taxon>Batrachia</taxon>
        <taxon>Caudata</taxon>
        <taxon>Salamandroidea</taxon>
        <taxon>Salamandridae</taxon>
        <taxon>Pleurodelinae</taxon>
        <taxon>Pleurodeles</taxon>
    </lineage>
</organism>
<feature type="region of interest" description="Disordered" evidence="1">
    <location>
        <begin position="17"/>
        <end position="36"/>
    </location>
</feature>
<keyword evidence="3" id="KW-1185">Reference proteome</keyword>
<sequence length="114" mass="12680">MVSIPWPLRELSLLAPSVADDPQSAPRSGPSYTRGVTAPGSTIELSFRDTPRCLFRRALLAQLCRSLSVPVAPRRGTPSSIYASSCRCHCRLFQSKGQLPSTPRRPQRLRQKYL</sequence>
<comment type="caution">
    <text evidence="2">The sequence shown here is derived from an EMBL/GenBank/DDBJ whole genome shotgun (WGS) entry which is preliminary data.</text>
</comment>
<evidence type="ECO:0000313" key="2">
    <source>
        <dbReference type="EMBL" id="KAJ1136202.1"/>
    </source>
</evidence>
<evidence type="ECO:0000256" key="1">
    <source>
        <dbReference type="SAM" id="MobiDB-lite"/>
    </source>
</evidence>
<gene>
    <name evidence="2" type="ORF">NDU88_002620</name>
</gene>
<dbReference type="AlphaFoldDB" id="A0AAV7QAF6"/>
<evidence type="ECO:0000313" key="3">
    <source>
        <dbReference type="Proteomes" id="UP001066276"/>
    </source>
</evidence>